<gene>
    <name evidence="6" type="ORF">ACFFVD_01365</name>
</gene>
<feature type="transmembrane region" description="Helical" evidence="5">
    <location>
        <begin position="95"/>
        <end position="120"/>
    </location>
</feature>
<evidence type="ECO:0000313" key="7">
    <source>
        <dbReference type="Proteomes" id="UP001589700"/>
    </source>
</evidence>
<dbReference type="PANTHER" id="PTHR14948:SF25">
    <property type="entry name" value="DUF4190 DOMAIN-CONTAINING PROTEIN"/>
    <property type="match status" value="1"/>
</dbReference>
<keyword evidence="4 5" id="KW-0472">Membrane</keyword>
<evidence type="ECO:0000256" key="1">
    <source>
        <dbReference type="ARBA" id="ARBA00004370"/>
    </source>
</evidence>
<evidence type="ECO:0000256" key="4">
    <source>
        <dbReference type="ARBA" id="ARBA00023136"/>
    </source>
</evidence>
<dbReference type="InterPro" id="IPR007593">
    <property type="entry name" value="CD225/Dispanin_fam"/>
</dbReference>
<keyword evidence="3 5" id="KW-1133">Transmembrane helix</keyword>
<dbReference type="Proteomes" id="UP001589700">
    <property type="component" value="Unassembled WGS sequence"/>
</dbReference>
<keyword evidence="7" id="KW-1185">Reference proteome</keyword>
<evidence type="ECO:0000256" key="3">
    <source>
        <dbReference type="ARBA" id="ARBA00022989"/>
    </source>
</evidence>
<organism evidence="6 7">
    <name type="scientific">Dietzia aerolata</name>
    <dbReference type="NCBI Taxonomy" id="595984"/>
    <lineage>
        <taxon>Bacteria</taxon>
        <taxon>Bacillati</taxon>
        <taxon>Actinomycetota</taxon>
        <taxon>Actinomycetes</taxon>
        <taxon>Mycobacteriales</taxon>
        <taxon>Dietziaceae</taxon>
        <taxon>Dietzia</taxon>
    </lineage>
</organism>
<dbReference type="Pfam" id="PF04505">
    <property type="entry name" value="CD225"/>
    <property type="match status" value="1"/>
</dbReference>
<dbReference type="PANTHER" id="PTHR14948">
    <property type="entry name" value="NG5"/>
    <property type="match status" value="1"/>
</dbReference>
<dbReference type="InterPro" id="IPR051423">
    <property type="entry name" value="CD225/Dispanin"/>
</dbReference>
<proteinExistence type="predicted"/>
<reference evidence="6 7" key="1">
    <citation type="submission" date="2024-09" db="EMBL/GenBank/DDBJ databases">
        <authorList>
            <person name="Sun Q."/>
            <person name="Mori K."/>
        </authorList>
    </citation>
    <scope>NUCLEOTIDE SEQUENCE [LARGE SCALE GENOMIC DNA]</scope>
    <source>
        <strain evidence="6 7">CCM 7659</strain>
    </source>
</reference>
<sequence>MSYPYPGGNPNGENHMGQFGSPYPGQYPGNPGAAPSNYLVWSILITVGSLFFGCSSWISIPFGIVSIVKGSNVSSLWAQGHYQAAHQASQDARKWAWWATIVLIVGVVISIVLVVGYFVFLTAITASY</sequence>
<evidence type="ECO:0000256" key="5">
    <source>
        <dbReference type="SAM" id="Phobius"/>
    </source>
</evidence>
<name>A0ABV5JL43_9ACTN</name>
<protein>
    <submittedName>
        <fullName evidence="6">CD225/dispanin family protein</fullName>
    </submittedName>
</protein>
<dbReference type="EMBL" id="JBHMDY010000001">
    <property type="protein sequence ID" value="MFB9258448.1"/>
    <property type="molecule type" value="Genomic_DNA"/>
</dbReference>
<comment type="subcellular location">
    <subcellularLocation>
        <location evidence="1">Membrane</location>
    </subcellularLocation>
</comment>
<dbReference type="RefSeq" id="WP_206682303.1">
    <property type="nucleotide sequence ID" value="NZ_JAALDM010000165.1"/>
</dbReference>
<feature type="transmembrane region" description="Helical" evidence="5">
    <location>
        <begin position="38"/>
        <end position="60"/>
    </location>
</feature>
<accession>A0ABV5JL43</accession>
<evidence type="ECO:0000256" key="2">
    <source>
        <dbReference type="ARBA" id="ARBA00022692"/>
    </source>
</evidence>
<comment type="caution">
    <text evidence="6">The sequence shown here is derived from an EMBL/GenBank/DDBJ whole genome shotgun (WGS) entry which is preliminary data.</text>
</comment>
<keyword evidence="2 5" id="KW-0812">Transmembrane</keyword>
<evidence type="ECO:0000313" key="6">
    <source>
        <dbReference type="EMBL" id="MFB9258448.1"/>
    </source>
</evidence>